<dbReference type="InterPro" id="IPR036278">
    <property type="entry name" value="Sialidase_sf"/>
</dbReference>
<dbReference type="GO" id="GO:0016020">
    <property type="term" value="C:membrane"/>
    <property type="evidence" value="ECO:0007669"/>
    <property type="project" value="TreeGrafter"/>
</dbReference>
<comment type="catalytic activity">
    <reaction evidence="1">
        <text>Hydrolysis of alpha-(2-&gt;3)-, alpha-(2-&gt;6)-, alpha-(2-&gt;8)- glycosidic linkages of terminal sialic acid residues in oligosaccharides, glycoproteins, glycolipids, colominic acid and synthetic substrates.</text>
        <dbReference type="EC" id="3.2.1.18"/>
    </reaction>
</comment>
<dbReference type="GO" id="GO:0006689">
    <property type="term" value="P:ganglioside catabolic process"/>
    <property type="evidence" value="ECO:0007669"/>
    <property type="project" value="TreeGrafter"/>
</dbReference>
<accession>A0A3E1NHX8</accession>
<evidence type="ECO:0000256" key="1">
    <source>
        <dbReference type="ARBA" id="ARBA00000427"/>
    </source>
</evidence>
<dbReference type="RefSeq" id="WP_116848232.1">
    <property type="nucleotide sequence ID" value="NZ_QTJU01000005.1"/>
</dbReference>
<keyword evidence="7" id="KW-1185">Reference proteome</keyword>
<name>A0A3E1NHX8_9BACT</name>
<keyword evidence="4" id="KW-0732">Signal</keyword>
<dbReference type="SUPFAM" id="SSF50939">
    <property type="entry name" value="Sialidases"/>
    <property type="match status" value="1"/>
</dbReference>
<feature type="chain" id="PRO_5017691212" description="exo-alpha-sialidase" evidence="4">
    <location>
        <begin position="28"/>
        <end position="384"/>
    </location>
</feature>
<dbReference type="Proteomes" id="UP000261284">
    <property type="component" value="Unassembled WGS sequence"/>
</dbReference>
<feature type="domain" description="Sialidase" evidence="5">
    <location>
        <begin position="60"/>
        <end position="354"/>
    </location>
</feature>
<dbReference type="PANTHER" id="PTHR10628">
    <property type="entry name" value="SIALIDASE"/>
    <property type="match status" value="1"/>
</dbReference>
<dbReference type="CDD" id="cd15482">
    <property type="entry name" value="Sialidase_non-viral"/>
    <property type="match status" value="1"/>
</dbReference>
<comment type="caution">
    <text evidence="6">The sequence shown here is derived from an EMBL/GenBank/DDBJ whole genome shotgun (WGS) entry which is preliminary data.</text>
</comment>
<feature type="signal peptide" evidence="4">
    <location>
        <begin position="1"/>
        <end position="27"/>
    </location>
</feature>
<protein>
    <recommendedName>
        <fullName evidence="3">exo-alpha-sialidase</fullName>
        <ecNumber evidence="3">3.2.1.18</ecNumber>
    </recommendedName>
</protein>
<reference evidence="6 7" key="1">
    <citation type="submission" date="2018-08" db="EMBL/GenBank/DDBJ databases">
        <title>Chitinophagaceae sp. K23C18032701, a novel bacterium isolated from forest soil.</title>
        <authorList>
            <person name="Wang C."/>
        </authorList>
    </citation>
    <scope>NUCLEOTIDE SEQUENCE [LARGE SCALE GENOMIC DNA]</scope>
    <source>
        <strain evidence="6 7">K23C18032701</strain>
    </source>
</reference>
<dbReference type="AlphaFoldDB" id="A0A3E1NHX8"/>
<sequence length="384" mass="41768">MQISKYTYFIYTALLVFSLSTGLNATAQDSSTAALHYLYPNGEAGYACFRIPALLTTNKGTLLAFAEARRNGCGDTGDIDLVVKRSHDSGKTWSALQVVWSDSANTCGNPVPIMDEQTGRIILLATWNLGTDHEKEIINQTSRDSRRAFVLSSADDGNSWSAAKEITASVKHADWTWFATGPCAGIQLQQHKYKGRLVVPGNFLEAVSRKNYSLVIYSDDHGDTWHTGGITPQDGVNESTVAELKNGSLLLNMRNTQHKGYRQVAYSHDGGMSWGNVQGDTVLKEPMCQGSLITLKAGSSKGSLLFANPANATERKGLTVRLGNNKGNSWVHQQLLYPGPSAYSALSVIPGGDIACLFEAGYKKPYEGIVYQALPLKQLEHAQQ</sequence>
<organism evidence="6 7">
    <name type="scientific">Deminuibacter soli</name>
    <dbReference type="NCBI Taxonomy" id="2291815"/>
    <lineage>
        <taxon>Bacteria</taxon>
        <taxon>Pseudomonadati</taxon>
        <taxon>Bacteroidota</taxon>
        <taxon>Chitinophagia</taxon>
        <taxon>Chitinophagales</taxon>
        <taxon>Chitinophagaceae</taxon>
        <taxon>Deminuibacter</taxon>
    </lineage>
</organism>
<dbReference type="Gene3D" id="2.120.10.10">
    <property type="match status" value="1"/>
</dbReference>
<dbReference type="OrthoDB" id="7294637at2"/>
<dbReference type="InterPro" id="IPR011040">
    <property type="entry name" value="Sialidase"/>
</dbReference>
<dbReference type="PANTHER" id="PTHR10628:SF30">
    <property type="entry name" value="EXO-ALPHA-SIALIDASE"/>
    <property type="match status" value="1"/>
</dbReference>
<proteinExistence type="inferred from homology"/>
<dbReference type="InterPro" id="IPR026856">
    <property type="entry name" value="Sialidase_fam"/>
</dbReference>
<evidence type="ECO:0000256" key="2">
    <source>
        <dbReference type="ARBA" id="ARBA00009348"/>
    </source>
</evidence>
<evidence type="ECO:0000259" key="5">
    <source>
        <dbReference type="Pfam" id="PF13088"/>
    </source>
</evidence>
<comment type="similarity">
    <text evidence="2">Belongs to the glycosyl hydrolase 33 family.</text>
</comment>
<dbReference type="GO" id="GO:0009313">
    <property type="term" value="P:oligosaccharide catabolic process"/>
    <property type="evidence" value="ECO:0007669"/>
    <property type="project" value="TreeGrafter"/>
</dbReference>
<dbReference type="EMBL" id="QTJU01000005">
    <property type="protein sequence ID" value="RFM27474.1"/>
    <property type="molecule type" value="Genomic_DNA"/>
</dbReference>
<evidence type="ECO:0000313" key="6">
    <source>
        <dbReference type="EMBL" id="RFM27474.1"/>
    </source>
</evidence>
<evidence type="ECO:0000313" key="7">
    <source>
        <dbReference type="Proteomes" id="UP000261284"/>
    </source>
</evidence>
<evidence type="ECO:0000256" key="4">
    <source>
        <dbReference type="SAM" id="SignalP"/>
    </source>
</evidence>
<dbReference type="GO" id="GO:0005737">
    <property type="term" value="C:cytoplasm"/>
    <property type="evidence" value="ECO:0007669"/>
    <property type="project" value="TreeGrafter"/>
</dbReference>
<dbReference type="Pfam" id="PF13088">
    <property type="entry name" value="BNR_2"/>
    <property type="match status" value="1"/>
</dbReference>
<dbReference type="EC" id="3.2.1.18" evidence="3"/>
<gene>
    <name evidence="6" type="ORF">DXN05_15780</name>
</gene>
<dbReference type="GO" id="GO:0004308">
    <property type="term" value="F:exo-alpha-sialidase activity"/>
    <property type="evidence" value="ECO:0007669"/>
    <property type="project" value="UniProtKB-EC"/>
</dbReference>
<evidence type="ECO:0000256" key="3">
    <source>
        <dbReference type="ARBA" id="ARBA00012733"/>
    </source>
</evidence>